<keyword evidence="3" id="KW-1185">Reference proteome</keyword>
<evidence type="ECO:0000313" key="3">
    <source>
        <dbReference type="Proteomes" id="UP000281553"/>
    </source>
</evidence>
<dbReference type="Proteomes" id="UP000281553">
    <property type="component" value="Unassembled WGS sequence"/>
</dbReference>
<protein>
    <submittedName>
        <fullName evidence="2">Uncharacterized protein</fullName>
    </submittedName>
</protein>
<proteinExistence type="predicted"/>
<sequence>MRVDFFGKLFISQKSNLNDNVLAGHILNLCAQAKPIEVTVNASVQSLKLISADSNVIGRLDWSRGIQAHKVDSITSTFVLYTEPSEKKKSDCLVIRLLEPDSETRLYSDLATWQLDSVLQTYDSKNGAFRSKQCVKECRKGKSICETISENAPISERHLGEKRTNKQLPVVGSNKSSGSEDTKSDALSMMNMHLPSIKKSSYRLPRMVVLRGDFDENYIKRDCHSLTQLKMKSGFVSCALHCFLKNDFCPLFNPSAPKRILRNVRANPLPKRIILAYSSEGLKIINDAMAAFPASVIEGYYLIEDPRRVLAVCLARSDTNQQGYLVLGKSQANSNHSKNDFIVWDEEEKQEEGDRVREHFERIREKKEQADGSYTKPYPRKVVRPYSQRLFKRFLERQQSSAAPCINLCNFMRSKNSVNHGPFLVVKRDLYSRSLMHTHEFVDCYPGPDTILDNA</sequence>
<evidence type="ECO:0000313" key="2">
    <source>
        <dbReference type="EMBL" id="VDK84849.1"/>
    </source>
</evidence>
<gene>
    <name evidence="2" type="ORF">DILT_LOCUS3643</name>
</gene>
<organism evidence="2 3">
    <name type="scientific">Dibothriocephalus latus</name>
    <name type="common">Fish tapeworm</name>
    <name type="synonym">Diphyllobothrium latum</name>
    <dbReference type="NCBI Taxonomy" id="60516"/>
    <lineage>
        <taxon>Eukaryota</taxon>
        <taxon>Metazoa</taxon>
        <taxon>Spiralia</taxon>
        <taxon>Lophotrochozoa</taxon>
        <taxon>Platyhelminthes</taxon>
        <taxon>Cestoda</taxon>
        <taxon>Eucestoda</taxon>
        <taxon>Diphyllobothriidea</taxon>
        <taxon>Diphyllobothriidae</taxon>
        <taxon>Dibothriocephalus</taxon>
    </lineage>
</organism>
<evidence type="ECO:0000256" key="1">
    <source>
        <dbReference type="SAM" id="MobiDB-lite"/>
    </source>
</evidence>
<dbReference type="AlphaFoldDB" id="A0A3P6TNB3"/>
<feature type="region of interest" description="Disordered" evidence="1">
    <location>
        <begin position="162"/>
        <end position="183"/>
    </location>
</feature>
<accession>A0A3P6TNB3</accession>
<dbReference type="EMBL" id="UYRU01044002">
    <property type="protein sequence ID" value="VDK84849.1"/>
    <property type="molecule type" value="Genomic_DNA"/>
</dbReference>
<reference evidence="2 3" key="1">
    <citation type="submission" date="2018-11" db="EMBL/GenBank/DDBJ databases">
        <authorList>
            <consortium name="Pathogen Informatics"/>
        </authorList>
    </citation>
    <scope>NUCLEOTIDE SEQUENCE [LARGE SCALE GENOMIC DNA]</scope>
</reference>
<name>A0A3P6TNB3_DIBLA</name>
<dbReference type="OrthoDB" id="6262690at2759"/>